<protein>
    <recommendedName>
        <fullName evidence="1">Retrotransposon Copia-like N-terminal domain-containing protein</fullName>
    </recommendedName>
</protein>
<dbReference type="Pfam" id="PF14244">
    <property type="entry name" value="Retrotran_gag_3"/>
    <property type="match status" value="1"/>
</dbReference>
<comment type="caution">
    <text evidence="2">The sequence shown here is derived from an EMBL/GenBank/DDBJ whole genome shotgun (WGS) entry which is preliminary data.</text>
</comment>
<feature type="domain" description="Retrotransposon Copia-like N-terminal" evidence="1">
    <location>
        <begin position="12"/>
        <end position="42"/>
    </location>
</feature>
<gene>
    <name evidence="2" type="ORF">CIPAW_04G005900</name>
</gene>
<dbReference type="PANTHER" id="PTHR37610">
    <property type="entry name" value="CCHC-TYPE DOMAIN-CONTAINING PROTEIN"/>
    <property type="match status" value="1"/>
</dbReference>
<evidence type="ECO:0000313" key="2">
    <source>
        <dbReference type="EMBL" id="KAG6656204.1"/>
    </source>
</evidence>
<evidence type="ECO:0000259" key="1">
    <source>
        <dbReference type="Pfam" id="PF14244"/>
    </source>
</evidence>
<reference evidence="2" key="1">
    <citation type="submission" date="2020-12" db="EMBL/GenBank/DDBJ databases">
        <title>WGS assembly of Carya illinoinensis cv. Pawnee.</title>
        <authorList>
            <person name="Platts A."/>
            <person name="Shu S."/>
            <person name="Wright S."/>
            <person name="Barry K."/>
            <person name="Edger P."/>
            <person name="Pires J.C."/>
            <person name="Schmutz J."/>
        </authorList>
    </citation>
    <scope>NUCLEOTIDE SEQUENCE</scope>
    <source>
        <tissue evidence="2">Leaf</tissue>
    </source>
</reference>
<dbReference type="Proteomes" id="UP000811609">
    <property type="component" value="Chromosome 4"/>
</dbReference>
<dbReference type="AlphaFoldDB" id="A0A8T1QQ35"/>
<evidence type="ECO:0000313" key="3">
    <source>
        <dbReference type="Proteomes" id="UP000811609"/>
    </source>
</evidence>
<name>A0A8T1QQ35_CARIL</name>
<dbReference type="EMBL" id="CM031812">
    <property type="protein sequence ID" value="KAG6656204.1"/>
    <property type="molecule type" value="Genomic_DNA"/>
</dbReference>
<organism evidence="2 3">
    <name type="scientific">Carya illinoinensis</name>
    <name type="common">Pecan</name>
    <dbReference type="NCBI Taxonomy" id="32201"/>
    <lineage>
        <taxon>Eukaryota</taxon>
        <taxon>Viridiplantae</taxon>
        <taxon>Streptophyta</taxon>
        <taxon>Embryophyta</taxon>
        <taxon>Tracheophyta</taxon>
        <taxon>Spermatophyta</taxon>
        <taxon>Magnoliopsida</taxon>
        <taxon>eudicotyledons</taxon>
        <taxon>Gunneridae</taxon>
        <taxon>Pentapetalae</taxon>
        <taxon>rosids</taxon>
        <taxon>fabids</taxon>
        <taxon>Fagales</taxon>
        <taxon>Juglandaceae</taxon>
        <taxon>Carya</taxon>
    </lineage>
</organism>
<dbReference type="Pfam" id="PF14223">
    <property type="entry name" value="Retrotran_gag_2"/>
    <property type="match status" value="1"/>
</dbReference>
<keyword evidence="3" id="KW-1185">Reference proteome</keyword>
<proteinExistence type="predicted"/>
<sequence length="118" mass="13255">MASKFESLSLAPNISMPMTSVKLNGKNYMLWSRSIKMFLKGKGLRPTHLIDPIPASTSSTFAQWKQEDAQILSLMLTSIEPSICSSLIHFDTAQEVWGHLKQMYSSAGNITRIYELCK</sequence>
<dbReference type="PANTHER" id="PTHR37610:SF40">
    <property type="entry name" value="OS01G0909600 PROTEIN"/>
    <property type="match status" value="1"/>
</dbReference>
<accession>A0A8T1QQ35</accession>
<dbReference type="InterPro" id="IPR029472">
    <property type="entry name" value="Copia-like_N"/>
</dbReference>